<dbReference type="PROSITE" id="PS51832">
    <property type="entry name" value="HD_GYP"/>
    <property type="match status" value="1"/>
</dbReference>
<dbReference type="NCBIfam" id="TIGR00277">
    <property type="entry name" value="HDIG"/>
    <property type="match status" value="1"/>
</dbReference>
<dbReference type="EMBL" id="JBEWZI010000024">
    <property type="protein sequence ID" value="MET7015948.1"/>
    <property type="molecule type" value="Genomic_DNA"/>
</dbReference>
<dbReference type="PANTHER" id="PTHR43155:SF2">
    <property type="entry name" value="CYCLIC DI-GMP PHOSPHODIESTERASE PA4108"/>
    <property type="match status" value="1"/>
</dbReference>
<dbReference type="InterPro" id="IPR037522">
    <property type="entry name" value="HD_GYP_dom"/>
</dbReference>
<sequence>MPGYLRDTNAMTPEDLNENCFVSPEQLCIGLYVFIDLPWFSHSFSFNNFKIRSTDQIKGLRELGVKRFRYDPARSDVSAVSALTPAKAAPPSVSSPVPSQAVLDDSPELVEKRQRIERLKERREKIGNVEKAFVKAAAIMRNINRSLQSRPKECLEEVGELVDQMARAFLEAPELTLHVMGEKAGGEEVYYHGLNTSILSMMLAKELGVSMEDGRMLGLGALMHDIGLMDIPDRVLKKNPEELTHAEIELRKLHCEYGARMAVRAGLPEAVQLVIFQHHEMVDGSGYPKGLKGESIHRLARIISLVNYYDNLCNPMDLAKALTPHEALSLMFAQRRAKFDAKVLQLMIRCLGVYPPGSIVKLSNDALALVQSVNPQKPLRPWVMIYDPAVPKEEAIMLDLEQEPEINISKAIRPIQLPAAVYDYLSPRKRVTYFFDADTAQNGGHK</sequence>
<evidence type="ECO:0000313" key="2">
    <source>
        <dbReference type="EMBL" id="MET7015948.1"/>
    </source>
</evidence>
<feature type="domain" description="HD-GYP" evidence="1">
    <location>
        <begin position="167"/>
        <end position="363"/>
    </location>
</feature>
<dbReference type="Proteomes" id="UP001549691">
    <property type="component" value="Unassembled WGS sequence"/>
</dbReference>
<proteinExistence type="predicted"/>
<dbReference type="Pfam" id="PF11871">
    <property type="entry name" value="DUF3391"/>
    <property type="match status" value="1"/>
</dbReference>
<dbReference type="InterPro" id="IPR003607">
    <property type="entry name" value="HD/PDEase_dom"/>
</dbReference>
<reference evidence="2 3" key="1">
    <citation type="submission" date="2024-07" db="EMBL/GenBank/DDBJ databases">
        <title>Uliginosibacterium flavum JJ3220;KACC:17644.</title>
        <authorList>
            <person name="Kim M.K."/>
        </authorList>
    </citation>
    <scope>NUCLEOTIDE SEQUENCE [LARGE SCALE GENOMIC DNA]</scope>
    <source>
        <strain evidence="2 3">KACC:17644</strain>
    </source>
</reference>
<dbReference type="InterPro" id="IPR006675">
    <property type="entry name" value="HDIG_dom"/>
</dbReference>
<dbReference type="SUPFAM" id="SSF109604">
    <property type="entry name" value="HD-domain/PDEase-like"/>
    <property type="match status" value="1"/>
</dbReference>
<dbReference type="CDD" id="cd00077">
    <property type="entry name" value="HDc"/>
    <property type="match status" value="1"/>
</dbReference>
<protein>
    <submittedName>
        <fullName evidence="2">HD-GYP domain-containing protein</fullName>
    </submittedName>
</protein>
<evidence type="ECO:0000313" key="3">
    <source>
        <dbReference type="Proteomes" id="UP001549691"/>
    </source>
</evidence>
<dbReference type="Pfam" id="PF13487">
    <property type="entry name" value="HD_5"/>
    <property type="match status" value="1"/>
</dbReference>
<dbReference type="SMART" id="SM00471">
    <property type="entry name" value="HDc"/>
    <property type="match status" value="1"/>
</dbReference>
<comment type="caution">
    <text evidence="2">The sequence shown here is derived from an EMBL/GenBank/DDBJ whole genome shotgun (WGS) entry which is preliminary data.</text>
</comment>
<dbReference type="PANTHER" id="PTHR43155">
    <property type="entry name" value="CYCLIC DI-GMP PHOSPHODIESTERASE PA4108-RELATED"/>
    <property type="match status" value="1"/>
</dbReference>
<gene>
    <name evidence="2" type="ORF">ABXR19_17295</name>
</gene>
<accession>A0ABV2TQY8</accession>
<keyword evidence="3" id="KW-1185">Reference proteome</keyword>
<dbReference type="Gene3D" id="1.10.3210.10">
    <property type="entry name" value="Hypothetical protein af1432"/>
    <property type="match status" value="1"/>
</dbReference>
<name>A0ABV2TQY8_9RHOO</name>
<evidence type="ECO:0000259" key="1">
    <source>
        <dbReference type="PROSITE" id="PS51832"/>
    </source>
</evidence>
<dbReference type="InterPro" id="IPR021812">
    <property type="entry name" value="DUF3391"/>
</dbReference>
<organism evidence="2 3">
    <name type="scientific">Uliginosibacterium flavum</name>
    <dbReference type="NCBI Taxonomy" id="1396831"/>
    <lineage>
        <taxon>Bacteria</taxon>
        <taxon>Pseudomonadati</taxon>
        <taxon>Pseudomonadota</taxon>
        <taxon>Betaproteobacteria</taxon>
        <taxon>Rhodocyclales</taxon>
        <taxon>Zoogloeaceae</taxon>
        <taxon>Uliginosibacterium</taxon>
    </lineage>
</organism>